<dbReference type="EMBL" id="VSSQ01001289">
    <property type="protein sequence ID" value="MPM07008.1"/>
    <property type="molecule type" value="Genomic_DNA"/>
</dbReference>
<comment type="caution">
    <text evidence="1">The sequence shown here is derived from an EMBL/GenBank/DDBJ whole genome shotgun (WGS) entry which is preliminary data.</text>
</comment>
<organism evidence="1">
    <name type="scientific">bioreactor metagenome</name>
    <dbReference type="NCBI Taxonomy" id="1076179"/>
    <lineage>
        <taxon>unclassified sequences</taxon>
        <taxon>metagenomes</taxon>
        <taxon>ecological metagenomes</taxon>
    </lineage>
</organism>
<gene>
    <name evidence="1" type="ORF">SDC9_53312</name>
</gene>
<evidence type="ECO:0008006" key="2">
    <source>
        <dbReference type="Google" id="ProtNLM"/>
    </source>
</evidence>
<name>A0A644WU55_9ZZZZ</name>
<proteinExistence type="predicted"/>
<dbReference type="Pfam" id="PF11225">
    <property type="entry name" value="DUF3024"/>
    <property type="match status" value="1"/>
</dbReference>
<reference evidence="1" key="1">
    <citation type="submission" date="2019-08" db="EMBL/GenBank/DDBJ databases">
        <authorList>
            <person name="Kucharzyk K."/>
            <person name="Murdoch R.W."/>
            <person name="Higgins S."/>
            <person name="Loffler F."/>
        </authorList>
    </citation>
    <scope>NUCLEOTIDE SEQUENCE</scope>
</reference>
<sequence>MAFTQTEENDVRNLMHLFIEDLRPPEHIRPKLDFGYRIEDQNIFIFEIRPQWNKPEIIRHYDFAKISFVRNTSIWKIYWMRGNLQWYAYETPSTGSLKAALMLIKKDKHSCFFG</sequence>
<protein>
    <recommendedName>
        <fullName evidence="2">DUF3024 domain-containing protein</fullName>
    </recommendedName>
</protein>
<accession>A0A644WU55</accession>
<dbReference type="AlphaFoldDB" id="A0A644WU55"/>
<dbReference type="InterPro" id="IPR021388">
    <property type="entry name" value="DUF3024"/>
</dbReference>
<evidence type="ECO:0000313" key="1">
    <source>
        <dbReference type="EMBL" id="MPM07008.1"/>
    </source>
</evidence>